<feature type="binding site" evidence="9">
    <location>
        <position position="419"/>
    </location>
    <ligand>
        <name>Mg(2+)</name>
        <dbReference type="ChEBI" id="CHEBI:18420"/>
        <label>2</label>
    </ligand>
</feature>
<keyword evidence="9" id="KW-0479">Metal-binding</keyword>
<gene>
    <name evidence="11" type="ORF">H1Bulk30182_000001</name>
</gene>
<dbReference type="GO" id="GO:0046872">
    <property type="term" value="F:metal ion binding"/>
    <property type="evidence" value="ECO:0007669"/>
    <property type="project" value="UniProtKB-KW"/>
</dbReference>
<comment type="catalytic activity">
    <reaction evidence="8">
        <text>RNA(n) + a ribonucleoside 5'-triphosphate = RNA(n+1) + diphosphate</text>
        <dbReference type="Rhea" id="RHEA:21248"/>
        <dbReference type="Rhea" id="RHEA-COMP:14527"/>
        <dbReference type="Rhea" id="RHEA-COMP:17342"/>
        <dbReference type="ChEBI" id="CHEBI:33019"/>
        <dbReference type="ChEBI" id="CHEBI:61557"/>
        <dbReference type="ChEBI" id="CHEBI:140395"/>
        <dbReference type="EC" id="2.7.7.48"/>
    </reaction>
</comment>
<proteinExistence type="predicted"/>
<dbReference type="InterPro" id="IPR005093">
    <property type="entry name" value="RNArep_beta"/>
</dbReference>
<dbReference type="GO" id="GO:0000166">
    <property type="term" value="F:nucleotide binding"/>
    <property type="evidence" value="ECO:0007669"/>
    <property type="project" value="UniProtKB-KW"/>
</dbReference>
<dbReference type="GO" id="GO:0003968">
    <property type="term" value="F:RNA-directed RNA polymerase activity"/>
    <property type="evidence" value="ECO:0007669"/>
    <property type="project" value="UniProtKB-KW"/>
</dbReference>
<evidence type="ECO:0000256" key="5">
    <source>
        <dbReference type="ARBA" id="ARBA00022741"/>
    </source>
</evidence>
<dbReference type="Pfam" id="PF03431">
    <property type="entry name" value="RNA_replicase_B"/>
    <property type="match status" value="1"/>
</dbReference>
<evidence type="ECO:0000313" key="11">
    <source>
        <dbReference type="EMBL" id="QDH90975.1"/>
    </source>
</evidence>
<dbReference type="EC" id="2.7.7.48" evidence="1"/>
<dbReference type="PROSITE" id="PS50522">
    <property type="entry name" value="RDRP_PHAGE"/>
    <property type="match status" value="1"/>
</dbReference>
<evidence type="ECO:0000256" key="7">
    <source>
        <dbReference type="ARBA" id="ARBA00030248"/>
    </source>
</evidence>
<keyword evidence="2 11" id="KW-0696">RNA-directed RNA polymerase</keyword>
<evidence type="ECO:0000256" key="4">
    <source>
        <dbReference type="ARBA" id="ARBA00022695"/>
    </source>
</evidence>
<evidence type="ECO:0000256" key="2">
    <source>
        <dbReference type="ARBA" id="ARBA00022484"/>
    </source>
</evidence>
<dbReference type="GO" id="GO:0039694">
    <property type="term" value="P:viral RNA genome replication"/>
    <property type="evidence" value="ECO:0007669"/>
    <property type="project" value="InterPro"/>
</dbReference>
<evidence type="ECO:0000256" key="9">
    <source>
        <dbReference type="PIRSR" id="PIRSR605093-1"/>
    </source>
</evidence>
<name>A0A514DBI1_9VIRU</name>
<keyword evidence="3" id="KW-0808">Transferase</keyword>
<evidence type="ECO:0000256" key="8">
    <source>
        <dbReference type="ARBA" id="ARBA00048744"/>
    </source>
</evidence>
<comment type="cofactor">
    <cofactor evidence="9">
        <name>Mg(2+)</name>
        <dbReference type="ChEBI" id="CHEBI:18420"/>
    </cofactor>
    <text evidence="9">Binds 2 Mg(2+) per subunit.</text>
</comment>
<organism evidence="11">
    <name type="scientific">Leviviridae sp</name>
    <dbReference type="NCBI Taxonomy" id="2027243"/>
    <lineage>
        <taxon>Viruses</taxon>
        <taxon>Riboviria</taxon>
        <taxon>Orthornavirae</taxon>
        <taxon>Lenarviricota</taxon>
        <taxon>Leviviricetes</taxon>
        <taxon>Norzivirales</taxon>
        <taxon>Fiersviridae</taxon>
    </lineage>
</organism>
<evidence type="ECO:0000256" key="1">
    <source>
        <dbReference type="ARBA" id="ARBA00012494"/>
    </source>
</evidence>
<keyword evidence="4" id="KW-0548">Nucleotidyltransferase</keyword>
<feature type="binding site" evidence="9">
    <location>
        <position position="321"/>
    </location>
    <ligand>
        <name>Mg(2+)</name>
        <dbReference type="ChEBI" id="CHEBI:18420"/>
        <label>2</label>
    </ligand>
</feature>
<dbReference type="EMBL" id="MN035922">
    <property type="protein sequence ID" value="QDH90975.1"/>
    <property type="molecule type" value="Genomic_RNA"/>
</dbReference>
<evidence type="ECO:0000256" key="3">
    <source>
        <dbReference type="ARBA" id="ARBA00022679"/>
    </source>
</evidence>
<evidence type="ECO:0000256" key="6">
    <source>
        <dbReference type="ARBA" id="ARBA00022953"/>
    </source>
</evidence>
<sequence length="614" mass="68547">MNSLLQLLLRVLEESGTQCGIDTTHDGKTIVSRVEAEGEEFLTITLPTFTKDLYTALDRGEVTPDLFEPFKRLKERKLPIFLGDFLGLVFDPDSGRLLDTPDGGRQAAVAIRCICQITGMLGKLFEQATPKRSLAALERYIENDARVAISTADYDKDRMKQVKMAFMWLYGGPLHRAELDIRNGNLRPTHGPGSVADGLRGNAKWQQSAWPDRLEAVFPYGRWAFNSYLNYLDVLDDGQVADPGAEIPVKVITVPKTQKTPRIIAVEPTCMQYMQQGVRGVLEKHLFADHNANFAMGYLSQEPNQLLAKRGSIDGSVATLDLSDASDLVSFVLVEKLFASFPSLWEAIDATRSQEARIPELETIVTLRKFASMGSALCFPVESMVFSAIAFAAVASARSTPNRWRALKGVTGKVRVYGDDIIVPSTLAQLVVDWLESFGLKVNHNKSFWTGKFRESCGKEYWNGFDVTYAKVRFRMPDPRATLSRNSESVVHTVAFRNTLREKGYLDTVEYLDGILEKLLKGVYPRVLPESPALGRHSNLSEIIPERWDTNTQSPLVMAYCVDVKSPSSKLDGYGALMKCLVHDGELPFPDPEHLLRAGRSSSLRIKKRWTSPV</sequence>
<keyword evidence="6" id="KW-0693">Viral RNA replication</keyword>
<protein>
    <recommendedName>
        <fullName evidence="1">RNA-directed RNA polymerase</fullName>
        <ecNumber evidence="1">2.7.7.48</ecNumber>
    </recommendedName>
    <alternativeName>
        <fullName evidence="7">RNA replicase beta chain</fullName>
    </alternativeName>
</protein>
<accession>A0A514DBI1</accession>
<feature type="binding site" evidence="9">
    <location>
        <position position="420"/>
    </location>
    <ligand>
        <name>Mg(2+)</name>
        <dbReference type="ChEBI" id="CHEBI:18420"/>
        <label>2</label>
    </ligand>
</feature>
<keyword evidence="9" id="KW-0460">Magnesium</keyword>
<evidence type="ECO:0000259" key="10">
    <source>
        <dbReference type="PROSITE" id="PS50522"/>
    </source>
</evidence>
<dbReference type="InterPro" id="IPR007096">
    <property type="entry name" value="RNA-dir_Rpol_cat_phage"/>
</dbReference>
<feature type="domain" description="RdRp catalytic" evidence="10">
    <location>
        <begin position="306"/>
        <end position="451"/>
    </location>
</feature>
<keyword evidence="5" id="KW-0547">Nucleotide-binding</keyword>
<reference evidence="11" key="1">
    <citation type="submission" date="2019-05" db="EMBL/GenBank/DDBJ databases">
        <title>Metatranscriptomic reconstruction reveals RNA viruses with the potential to shape carbon cycling in soil.</title>
        <authorList>
            <person name="Starr E.P."/>
            <person name="Nuccio E."/>
            <person name="Pett-Ridge J."/>
            <person name="Banfield J.F."/>
            <person name="Firestone M.K."/>
        </authorList>
    </citation>
    <scope>NUCLEOTIDE SEQUENCE</scope>
    <source>
        <strain evidence="11">H1_Bulk_30_scaffold_182</strain>
    </source>
</reference>